<dbReference type="AlphaFoldDB" id="A0A182UE63"/>
<dbReference type="PANTHER" id="PTHR14017">
    <property type="entry name" value="LYSINE-SPECIFIC DEMETHYLASE"/>
    <property type="match status" value="1"/>
</dbReference>
<keyword evidence="2" id="KW-0539">Nucleus</keyword>
<dbReference type="Proteomes" id="UP000075902">
    <property type="component" value="Unassembled WGS sequence"/>
</dbReference>
<dbReference type="VEuPathDB" id="VectorBase:AMEC018785"/>
<dbReference type="InterPro" id="IPR046941">
    <property type="entry name" value="KDM6_GATAL_sf"/>
</dbReference>
<dbReference type="InterPro" id="IPR051630">
    <property type="entry name" value="Corepressor-Demethylase"/>
</dbReference>
<evidence type="ECO:0000313" key="7">
    <source>
        <dbReference type="Proteomes" id="UP000075902"/>
    </source>
</evidence>
<dbReference type="STRING" id="34690.A0A182UE63"/>
<accession>A0A182UE63</accession>
<comment type="subcellular location">
    <subcellularLocation>
        <location evidence="1">Nucleus</location>
    </subcellularLocation>
</comment>
<dbReference type="GO" id="GO:0000978">
    <property type="term" value="F:RNA polymerase II cis-regulatory region sequence-specific DNA binding"/>
    <property type="evidence" value="ECO:0007669"/>
    <property type="project" value="TreeGrafter"/>
</dbReference>
<evidence type="ECO:0000256" key="2">
    <source>
        <dbReference type="ARBA" id="ARBA00023242"/>
    </source>
</evidence>
<keyword evidence="7" id="KW-1185">Reference proteome</keyword>
<reference evidence="6" key="2">
    <citation type="submission" date="2020-05" db="UniProtKB">
        <authorList>
            <consortium name="EnsemblMetazoa"/>
        </authorList>
    </citation>
    <scope>IDENTIFICATION</scope>
    <source>
        <strain evidence="6">CM1001059</strain>
    </source>
</reference>
<feature type="region of interest" description="Disordered" evidence="4">
    <location>
        <begin position="113"/>
        <end position="135"/>
    </location>
</feature>
<dbReference type="GO" id="GO:0010468">
    <property type="term" value="P:regulation of gene expression"/>
    <property type="evidence" value="ECO:0007669"/>
    <property type="project" value="TreeGrafter"/>
</dbReference>
<dbReference type="PANTHER" id="PTHR14017:SF1">
    <property type="entry name" value="LD02225P"/>
    <property type="match status" value="1"/>
</dbReference>
<dbReference type="EnsemblMetazoa" id="AMEC018785-RA">
    <property type="protein sequence ID" value="AMEC018785-PA"/>
    <property type="gene ID" value="AMEC018785"/>
</dbReference>
<comment type="similarity">
    <text evidence="3">Belongs to the UTX family.</text>
</comment>
<dbReference type="Pfam" id="PF21326">
    <property type="entry name" value="KDM6_GATAL"/>
    <property type="match status" value="1"/>
</dbReference>
<evidence type="ECO:0000256" key="3">
    <source>
        <dbReference type="ARBA" id="ARBA00034483"/>
    </source>
</evidence>
<name>A0A182UE63_9DIPT</name>
<feature type="region of interest" description="Disordered" evidence="4">
    <location>
        <begin position="67"/>
        <end position="93"/>
    </location>
</feature>
<dbReference type="GO" id="GO:0044666">
    <property type="term" value="C:MLL3/4 complex"/>
    <property type="evidence" value="ECO:0007669"/>
    <property type="project" value="TreeGrafter"/>
</dbReference>
<dbReference type="Gene3D" id="2.10.110.20">
    <property type="match status" value="1"/>
</dbReference>
<feature type="domain" description="Lysine-specific demethylase 6A/B-like GATA-like" evidence="5">
    <location>
        <begin position="7"/>
        <end position="49"/>
    </location>
</feature>
<sequence length="135" mass="13929">MKLTRLEVEVFNVLFIREQEKRHIVHCMGCARKQSPGLQGFVCLEEYTLDELMQVYDAFVLHTPPPPLPPIAAPPAQSPQHVQQQPASSPAGALINVSSSSTAVAAAATSCSSSSVSAAGGGGGTGSVPVSSVAS</sequence>
<reference evidence="7" key="1">
    <citation type="submission" date="2014-01" db="EMBL/GenBank/DDBJ databases">
        <title>The Genome Sequence of Anopheles melas CM1001059_A (V2).</title>
        <authorList>
            <consortium name="The Broad Institute Genomics Platform"/>
            <person name="Neafsey D.E."/>
            <person name="Besansky N."/>
            <person name="Howell P."/>
            <person name="Walton C."/>
            <person name="Young S.K."/>
            <person name="Zeng Q."/>
            <person name="Gargeya S."/>
            <person name="Fitzgerald M."/>
            <person name="Haas B."/>
            <person name="Abouelleil A."/>
            <person name="Allen A.W."/>
            <person name="Alvarado L."/>
            <person name="Arachchi H.M."/>
            <person name="Berlin A.M."/>
            <person name="Chapman S.B."/>
            <person name="Gainer-Dewar J."/>
            <person name="Goldberg J."/>
            <person name="Griggs A."/>
            <person name="Gujja S."/>
            <person name="Hansen M."/>
            <person name="Howarth C."/>
            <person name="Imamovic A."/>
            <person name="Ireland A."/>
            <person name="Larimer J."/>
            <person name="McCowan C."/>
            <person name="Murphy C."/>
            <person name="Pearson M."/>
            <person name="Poon T.W."/>
            <person name="Priest M."/>
            <person name="Roberts A."/>
            <person name="Saif S."/>
            <person name="Shea T."/>
            <person name="Sisk P."/>
            <person name="Sykes S."/>
            <person name="Wortman J."/>
            <person name="Nusbaum C."/>
            <person name="Birren B."/>
        </authorList>
    </citation>
    <scope>NUCLEOTIDE SEQUENCE [LARGE SCALE GENOMIC DNA]</scope>
    <source>
        <strain evidence="7">CM1001059</strain>
    </source>
</reference>
<organism evidence="6 7">
    <name type="scientific">Anopheles melas</name>
    <dbReference type="NCBI Taxonomy" id="34690"/>
    <lineage>
        <taxon>Eukaryota</taxon>
        <taxon>Metazoa</taxon>
        <taxon>Ecdysozoa</taxon>
        <taxon>Arthropoda</taxon>
        <taxon>Hexapoda</taxon>
        <taxon>Insecta</taxon>
        <taxon>Pterygota</taxon>
        <taxon>Neoptera</taxon>
        <taxon>Endopterygota</taxon>
        <taxon>Diptera</taxon>
        <taxon>Nematocera</taxon>
        <taxon>Culicoidea</taxon>
        <taxon>Culicidae</taxon>
        <taxon>Anophelinae</taxon>
        <taxon>Anopheles</taxon>
    </lineage>
</organism>
<dbReference type="InterPro" id="IPR048560">
    <property type="entry name" value="KDM6A_B-like_GATAL"/>
</dbReference>
<evidence type="ECO:0000256" key="4">
    <source>
        <dbReference type="SAM" id="MobiDB-lite"/>
    </source>
</evidence>
<evidence type="ECO:0000259" key="5">
    <source>
        <dbReference type="Pfam" id="PF21326"/>
    </source>
</evidence>
<evidence type="ECO:0000313" key="6">
    <source>
        <dbReference type="EnsemblMetazoa" id="AMEC018785-PA"/>
    </source>
</evidence>
<protein>
    <recommendedName>
        <fullName evidence="5">Lysine-specific demethylase 6A/B-like GATA-like domain-containing protein</fullName>
    </recommendedName>
</protein>
<feature type="compositionally biased region" description="Pro residues" evidence="4">
    <location>
        <begin position="67"/>
        <end position="77"/>
    </location>
</feature>
<dbReference type="GO" id="GO:0031490">
    <property type="term" value="F:chromatin DNA binding"/>
    <property type="evidence" value="ECO:0007669"/>
    <property type="project" value="TreeGrafter"/>
</dbReference>
<dbReference type="GO" id="GO:0071558">
    <property type="term" value="F:histone H3K27me2/H3K27me3 demethylase activity"/>
    <property type="evidence" value="ECO:0007669"/>
    <property type="project" value="TreeGrafter"/>
</dbReference>
<proteinExistence type="inferred from homology"/>
<evidence type="ECO:0000256" key="1">
    <source>
        <dbReference type="ARBA" id="ARBA00004123"/>
    </source>
</evidence>